<feature type="domain" description="SLH" evidence="4">
    <location>
        <begin position="1121"/>
        <end position="1184"/>
    </location>
</feature>
<sequence>MKERLKKAISILLTAAMLIVLLPAMSIPAGAEVIGSDYTATVVFKDSGNNPGSGYAVVLKQGDLSFDLTESSTTKGTYTASVPAGTYDIYAGGTDTEEDITVDSSGGSATVDCTPSLTATGNSGNYVELSWKTYSTTGHYMVYQKDNGEDASQYQTIPVSVNIKVLNVYPDAAGSDGLQGWMNTSTSGSDTVGSPTVDGVKYTMTVDKIDITTFNSTPATYLYKNSDGSYNYDVIYFGAWDSNNGRDLSASAANVVGTFIQYGGGCLFGHDTAYYGHSNFYGLASSYMNMLSSSGIGFYGSSSGSSTVLVLKNGLLTNFPYKLTGDLVVPACHSTDQFAMGDVWMNFEAVNLSSGWNVVHTEYAYQTGTNNFYLTTWNNCAMIQTGHSGGNSSADEQKILTNTLYYLAQITKEKSASDHMSQDFASPDAVSSGSVSSAASGTDGEIIRWTASDDNGSIYNYYLKEVSQDGSSSLLSPTTNATVTTGVSGYYVLVDTNATASASTVKSSGTKVTGTSYTKTGLTNGTTYYAHIVTVDGNDNLSGVTTASFAYVTPGLSAAAGTSPLAEANLNGNSLAVTLTGTTFADGTLSASNFTLNNKPAGLSVGSVSYTDATHCTVNLAYDGSVFGSVSNFSLTIAGSELNSGSSLTSGTLAITAKLHGTAKISGTAAYGQELTASVENCNSTGTLSYQWLRGGAEISGATGQRYTLTADDIGREISVQADSSVETDGPLVSSSVTVAKADCGTVTGIAPVLSSKTVRSITVIQVAGYEYAVVAHGAAVPSAGWQDSNVFTTLSPGRDYDVYQRVKETATVKASAPSDALGVTTDYWLSDTDNSAKAELDGQSQDAGTQETSTGSDGRITTTVTVDEDKMRSILESAETGDTVTLPITGDSDAVRGRLTGQTVKDMENKSATLAVQTDSAIYRLPAEQIDIASISRQFGEDISLSDIDVTVEISVPSAETAAVVESAAEDGGFTLMVPAVEFTISCEYNGRTIPVSSFNAYVERLIRIPDGVDPNKITTGVVVEPNGTTHHVPTQVTVIDGVYYARINSLTNSTYALVWHPIEFNDAEGHWAKDAINNMGSRMVLYGVGGNTFEPDRSMTRAEFAAAVVRALGLEPGTGSVSFSDVGENDWFLPYAQTAASYGIIKGYPDGAFGPNDTITREQAMAILSRAMTITGLDAELTSGDVGALLGAYADSAEVSAYAEDSVAVCLKTGIVNGRSSTAIAPRESVTRAEVAVMIQRLLQKSELI</sequence>
<evidence type="ECO:0000313" key="6">
    <source>
        <dbReference type="Proteomes" id="UP000192790"/>
    </source>
</evidence>
<dbReference type="EMBL" id="FWXW01000008">
    <property type="protein sequence ID" value="SMC81810.1"/>
    <property type="molecule type" value="Genomic_DNA"/>
</dbReference>
<feature type="region of interest" description="Disordered" evidence="2">
    <location>
        <begin position="839"/>
        <end position="860"/>
    </location>
</feature>
<organism evidence="5 6">
    <name type="scientific">Papillibacter cinnamivorans DSM 12816</name>
    <dbReference type="NCBI Taxonomy" id="1122930"/>
    <lineage>
        <taxon>Bacteria</taxon>
        <taxon>Bacillati</taxon>
        <taxon>Bacillota</taxon>
        <taxon>Clostridia</taxon>
        <taxon>Eubacteriales</taxon>
        <taxon>Oscillospiraceae</taxon>
        <taxon>Papillibacter</taxon>
    </lineage>
</organism>
<keyword evidence="3" id="KW-0732">Signal</keyword>
<protein>
    <submittedName>
        <fullName evidence="5">S-layer homology domain-containing protein</fullName>
    </submittedName>
</protein>
<dbReference type="Gene3D" id="2.60.40.2700">
    <property type="match status" value="1"/>
</dbReference>
<feature type="compositionally biased region" description="Polar residues" evidence="2">
    <location>
        <begin position="843"/>
        <end position="860"/>
    </location>
</feature>
<evidence type="ECO:0000256" key="3">
    <source>
        <dbReference type="SAM" id="SignalP"/>
    </source>
</evidence>
<keyword evidence="1" id="KW-0677">Repeat</keyword>
<gene>
    <name evidence="5" type="ORF">SAMN02745168_2635</name>
</gene>
<dbReference type="AlphaFoldDB" id="A0A1W2C9G9"/>
<dbReference type="Proteomes" id="UP000192790">
    <property type="component" value="Unassembled WGS sequence"/>
</dbReference>
<evidence type="ECO:0000256" key="1">
    <source>
        <dbReference type="ARBA" id="ARBA00022737"/>
    </source>
</evidence>
<dbReference type="PANTHER" id="PTHR43308">
    <property type="entry name" value="OUTER MEMBRANE PROTEIN ALPHA-RELATED"/>
    <property type="match status" value="1"/>
</dbReference>
<feature type="signal peptide" evidence="3">
    <location>
        <begin position="1"/>
        <end position="31"/>
    </location>
</feature>
<dbReference type="STRING" id="1122930.SAMN02745168_2635"/>
<accession>A0A1W2C9G9</accession>
<dbReference type="PANTHER" id="PTHR43308:SF5">
    <property type="entry name" value="S-LAYER PROTEIN _ PEPTIDOGLYCAN ENDO-BETA-N-ACETYLGLUCOSAMINIDASE"/>
    <property type="match status" value="1"/>
</dbReference>
<proteinExistence type="predicted"/>
<evidence type="ECO:0000259" key="4">
    <source>
        <dbReference type="PROSITE" id="PS51272"/>
    </source>
</evidence>
<name>A0A1W2C9G9_9FIRM</name>
<dbReference type="InterPro" id="IPR051465">
    <property type="entry name" value="Cell_Envelope_Struct_Comp"/>
</dbReference>
<reference evidence="5 6" key="1">
    <citation type="submission" date="2017-04" db="EMBL/GenBank/DDBJ databases">
        <authorList>
            <person name="Afonso C.L."/>
            <person name="Miller P.J."/>
            <person name="Scott M.A."/>
            <person name="Spackman E."/>
            <person name="Goraichik I."/>
            <person name="Dimitrov K.M."/>
            <person name="Suarez D.L."/>
            <person name="Swayne D.E."/>
        </authorList>
    </citation>
    <scope>NUCLEOTIDE SEQUENCE [LARGE SCALE GENOMIC DNA]</scope>
    <source>
        <strain evidence="5 6">DSM 12816</strain>
    </source>
</reference>
<dbReference type="Pfam" id="PF00395">
    <property type="entry name" value="SLH"/>
    <property type="match status" value="3"/>
</dbReference>
<feature type="domain" description="SLH" evidence="4">
    <location>
        <begin position="1061"/>
        <end position="1120"/>
    </location>
</feature>
<dbReference type="Gene3D" id="2.60.40.10">
    <property type="entry name" value="Immunoglobulins"/>
    <property type="match status" value="1"/>
</dbReference>
<evidence type="ECO:0000256" key="2">
    <source>
        <dbReference type="SAM" id="MobiDB-lite"/>
    </source>
</evidence>
<keyword evidence="6" id="KW-1185">Reference proteome</keyword>
<feature type="domain" description="SLH" evidence="4">
    <location>
        <begin position="1192"/>
        <end position="1251"/>
    </location>
</feature>
<dbReference type="InterPro" id="IPR013783">
    <property type="entry name" value="Ig-like_fold"/>
</dbReference>
<feature type="chain" id="PRO_5012213083" evidence="3">
    <location>
        <begin position="32"/>
        <end position="1251"/>
    </location>
</feature>
<dbReference type="PROSITE" id="PS51272">
    <property type="entry name" value="SLH"/>
    <property type="match status" value="3"/>
</dbReference>
<dbReference type="InterPro" id="IPR001119">
    <property type="entry name" value="SLH_dom"/>
</dbReference>
<evidence type="ECO:0000313" key="5">
    <source>
        <dbReference type="EMBL" id="SMC81810.1"/>
    </source>
</evidence>
<dbReference type="OrthoDB" id="1852552at2"/>
<dbReference type="RefSeq" id="WP_159448127.1">
    <property type="nucleotide sequence ID" value="NZ_FWXW01000008.1"/>
</dbReference>